<dbReference type="PRINTS" id="PR00149">
    <property type="entry name" value="FUMRATELYASE"/>
</dbReference>
<dbReference type="PROSITE" id="PS00163">
    <property type="entry name" value="FUMARATE_LYASES"/>
    <property type="match status" value="1"/>
</dbReference>
<dbReference type="FunFam" id="1.20.200.10:FF:000015">
    <property type="entry name" value="argininosuccinate lyase isoform X2"/>
    <property type="match status" value="1"/>
</dbReference>
<reference evidence="3" key="1">
    <citation type="submission" date="2022-03" db="EMBL/GenBank/DDBJ databases">
        <authorList>
            <person name="Sayadi A."/>
        </authorList>
    </citation>
    <scope>NUCLEOTIDE SEQUENCE</scope>
</reference>
<dbReference type="InterPro" id="IPR009049">
    <property type="entry name" value="Argininosuccinate_lyase"/>
</dbReference>
<dbReference type="FunFam" id="1.10.275.10:FF:000002">
    <property type="entry name" value="Argininosuccinate lyase"/>
    <property type="match status" value="1"/>
</dbReference>
<dbReference type="Proteomes" id="UP001152888">
    <property type="component" value="Unassembled WGS sequence"/>
</dbReference>
<evidence type="ECO:0000313" key="3">
    <source>
        <dbReference type="EMBL" id="CAH1970133.1"/>
    </source>
</evidence>
<dbReference type="AlphaFoldDB" id="A0A9P0P4M5"/>
<dbReference type="Gene3D" id="1.20.200.10">
    <property type="entry name" value="Fumarase/aspartase (Central domain)"/>
    <property type="match status" value="1"/>
</dbReference>
<dbReference type="GO" id="GO:0004056">
    <property type="term" value="F:argininosuccinate lyase activity"/>
    <property type="evidence" value="ECO:0007669"/>
    <property type="project" value="InterPro"/>
</dbReference>
<evidence type="ECO:0000313" key="4">
    <source>
        <dbReference type="Proteomes" id="UP001152888"/>
    </source>
</evidence>
<evidence type="ECO:0000256" key="1">
    <source>
        <dbReference type="ARBA" id="ARBA00010755"/>
    </source>
</evidence>
<dbReference type="EMBL" id="CAKOFQ010006769">
    <property type="protein sequence ID" value="CAH1970133.1"/>
    <property type="molecule type" value="Genomic_DNA"/>
</dbReference>
<dbReference type="InterPro" id="IPR022761">
    <property type="entry name" value="Fumarate_lyase_N"/>
</dbReference>
<dbReference type="PANTHER" id="PTHR43814:SF1">
    <property type="entry name" value="ARGININOSUCCINATE LYASE"/>
    <property type="match status" value="1"/>
</dbReference>
<dbReference type="CDD" id="cd01359">
    <property type="entry name" value="Argininosuccinate_lyase"/>
    <property type="match status" value="1"/>
</dbReference>
<dbReference type="PRINTS" id="PR00145">
    <property type="entry name" value="ARGSUCLYASE"/>
</dbReference>
<dbReference type="Gene3D" id="1.10.275.10">
    <property type="entry name" value="Fumarase/aspartase (N-terminal domain)"/>
    <property type="match status" value="1"/>
</dbReference>
<dbReference type="SUPFAM" id="SSF48557">
    <property type="entry name" value="L-aspartase-like"/>
    <property type="match status" value="1"/>
</dbReference>
<protein>
    <recommendedName>
        <fullName evidence="2">Fumarate lyase N-terminal domain-containing protein</fullName>
    </recommendedName>
</protein>
<dbReference type="PANTHER" id="PTHR43814">
    <property type="entry name" value="ARGININOSUCCINATE LYASE"/>
    <property type="match status" value="1"/>
</dbReference>
<dbReference type="OrthoDB" id="2561043at2759"/>
<keyword evidence="4" id="KW-1185">Reference proteome</keyword>
<comment type="similarity">
    <text evidence="1">Belongs to the lyase 1 family. Argininosuccinate lyase subfamily.</text>
</comment>
<dbReference type="InterPro" id="IPR024083">
    <property type="entry name" value="Fumarase/histidase_N"/>
</dbReference>
<dbReference type="InterPro" id="IPR020557">
    <property type="entry name" value="Fumarate_lyase_CS"/>
</dbReference>
<comment type="caution">
    <text evidence="3">The sequence shown here is derived from an EMBL/GenBank/DDBJ whole genome shotgun (WGS) entry which is preliminary data.</text>
</comment>
<accession>A0A9P0P4M5</accession>
<dbReference type="NCBIfam" id="TIGR00838">
    <property type="entry name" value="argH"/>
    <property type="match status" value="1"/>
</dbReference>
<organism evidence="3 4">
    <name type="scientific">Acanthoscelides obtectus</name>
    <name type="common">Bean weevil</name>
    <name type="synonym">Bruchus obtectus</name>
    <dbReference type="NCBI Taxonomy" id="200917"/>
    <lineage>
        <taxon>Eukaryota</taxon>
        <taxon>Metazoa</taxon>
        <taxon>Ecdysozoa</taxon>
        <taxon>Arthropoda</taxon>
        <taxon>Hexapoda</taxon>
        <taxon>Insecta</taxon>
        <taxon>Pterygota</taxon>
        <taxon>Neoptera</taxon>
        <taxon>Endopterygota</taxon>
        <taxon>Coleoptera</taxon>
        <taxon>Polyphaga</taxon>
        <taxon>Cucujiformia</taxon>
        <taxon>Chrysomeloidea</taxon>
        <taxon>Chrysomelidae</taxon>
        <taxon>Bruchinae</taxon>
        <taxon>Bruchini</taxon>
        <taxon>Acanthoscelides</taxon>
    </lineage>
</organism>
<evidence type="ECO:0000259" key="2">
    <source>
        <dbReference type="Pfam" id="PF00206"/>
    </source>
</evidence>
<dbReference type="Pfam" id="PF00206">
    <property type="entry name" value="Lyase_1"/>
    <property type="match status" value="1"/>
</dbReference>
<name>A0A9P0P4M5_ACAOB</name>
<dbReference type="InterPro" id="IPR000362">
    <property type="entry name" value="Fumarate_lyase_fam"/>
</dbReference>
<proteinExistence type="inferred from homology"/>
<dbReference type="GO" id="GO:0042450">
    <property type="term" value="P:L-arginine biosynthetic process via ornithine"/>
    <property type="evidence" value="ECO:0007669"/>
    <property type="project" value="InterPro"/>
</dbReference>
<dbReference type="InterPro" id="IPR008948">
    <property type="entry name" value="L-Aspartase-like"/>
</dbReference>
<gene>
    <name evidence="3" type="ORF">ACAOBT_LOCUS8754</name>
</gene>
<feature type="domain" description="Fumarate lyase N-terminal" evidence="2">
    <location>
        <begin position="10"/>
        <end position="302"/>
    </location>
</feature>
<sequence>MAEGKKLWGGRFSTPIDPLLEKLNRSIDLDKRLYKEDIQGSKMYAESLKVIGMLTDYECKQIIKGLDKVKEEWDSDKFDIKSSDEDIHTANERRLKELIGEPATKLHVGRSRNDQVITDMKLWMRSSITELSSNLRSLVKTLVTRADREIDVKMPGYTHLQRAQPVRWSHYLLSYAWTLKNDHDSITNLLDKLGASPLGSGALAGNPFPIDREALAHKLGFNSVTKNSMQAVGDRDFCAEFLFYSSMIGIHLSRLAEDLILYSTKEFGFVTISESHSTGSSLMPQKRNPDSLELIRGIGGSLTGQVAILHNNRFDIS</sequence>
<dbReference type="GO" id="GO:0005829">
    <property type="term" value="C:cytosol"/>
    <property type="evidence" value="ECO:0007669"/>
    <property type="project" value="TreeGrafter"/>
</dbReference>